<dbReference type="Proteomes" id="UP000008710">
    <property type="component" value="Chromosome"/>
</dbReference>
<dbReference type="Gene3D" id="3.40.50.1820">
    <property type="entry name" value="alpha/beta hydrolase"/>
    <property type="match status" value="1"/>
</dbReference>
<keyword evidence="7" id="KW-0413">Isomerase</keyword>
<dbReference type="KEGG" id="rha:RHA1_ro02319"/>
<dbReference type="GO" id="GO:0072330">
    <property type="term" value="P:monocarboxylic acid biosynthetic process"/>
    <property type="evidence" value="ECO:0007669"/>
    <property type="project" value="UniProtKB-ARBA"/>
</dbReference>
<dbReference type="InterPro" id="IPR025110">
    <property type="entry name" value="AMP-bd_C"/>
</dbReference>
<dbReference type="InterPro" id="IPR001031">
    <property type="entry name" value="Thioesterase"/>
</dbReference>
<dbReference type="Pfam" id="PF00975">
    <property type="entry name" value="Thioesterase"/>
    <property type="match status" value="1"/>
</dbReference>
<name>Q0SEB1_RHOJR</name>
<dbReference type="EC" id="5.1.1.13" evidence="7"/>
<dbReference type="InterPro" id="IPR045851">
    <property type="entry name" value="AMP-bd_C_sf"/>
</dbReference>
<dbReference type="UniPathway" id="UPA00011"/>
<sequence length="2366" mass="254474">MSLSISLPSTLQTGEDTADVCLTAAQRELWSGHQLDPTRSAFTTAEYVEVAAPVDIDALAAAVRTVIEEAEILSVRFEAEPGADSADVVQVHDRRHAPELERLQLDRAAALEWMREDVRRPLDFDSAPLVRTALITTESGVLWYLRAPHALLDAYGYSLLTRRVAALYAARLAGTEPRPAKFPPLRTHVQAAREFDAAAPDSAPQSASHPVGFSDTVRRPVPDPRRYTIPIDPDVARSLREAATAQATTWAEAVYAAAATYLGAHTGAEEVTLRVPVLARNGIELASPVTATNIVPLRIPLDARSTFADVIGRVAAAWSETRPFQRVREAGRRATGGAVVNVKPFAGRIAFGPTFGAVHQLATGPVEDVVISVSGAGDELTLEWAGNPDVYTDDEIRHHAHRFAHYLRTISVAAEPVSVVDVCAPDELHLWRSAAGLDRTTGTAATLPDNIVSAFLAQARTHPDRVAVNDLSYRELSTRSAALARQLRSAGAGRGTVVAVSLPRGTDLIVAVLAILRSGATYLPIDPSSPAERARFILRDAQPSLGIGSADLLGDLPRVEEDSAQSASGELDNAVQADDIAYVIYTSGSTGVPKGVPIPHRNVMRLFDVSREWFTFTEDDCWPLLHSYAFDFSVWEIWGALLHGGRLVTVDEATLTSPADLAGLLVDEGVTVLNQTPSAFGHLVDALVRADSFDRLRLRYVVFGGEALDPAVLRAWFAATGPDEGAELVNMYGITETTVHVTATKVTAADVVDIGVPLGDLRTYVLGPGLRPVPPGVTGEIYVSGPGLSPGYLGRPDLTSGRFVADPFAPGGTRMYRTGDLARYDATGTLHYHGRIDDQIQLRGYRVELGEIGAAMTAVPDVQAAVATAHEQAGGDQRIVGYVVPRPGGEHDAVEEQVRAHLVRSLPGYMTPSALVMLDRLPLTHNGKVDKDALPAPRWLGQAGDTPRTDTEARILPLFTSVLGAEQVGVHDDFFALGGNSLLAAALVSAITAELAVPLRVATVFENPTVAAVAAQLEDAGERVSASRPSPRDLPEGTPVPLSPAQERLWFLDSAAGGGTYLLALAVDFGEGLEPDALSAALGDVVTRHQSLRTVFPLVDSVPHQVVLPAGDAKVRLERVDNVGNIEGHIAAMTTVGLGLTDQPPLRAVLYEPQHTLVLLLHHIIGDEWSQSRLLDDLAFAYNARRAGRAPEFTPLPLQYPDVAVWQRERIGAGDDATPLLTGQLDYWREQLAGLPLELGWRTDRPRPALPTNRGASVHRTLSPSLHAAVESLAAERRASFFMIVHAAVAVLLERLGAGEDIALGVPVAGRSHPDLDAMVGCFINTVVLRTDVSGDPTFDDLLDRVRAVDLDAVDYADVPFNRIVELVNPPRSSARHPLFQVMLSHWKQDGAAARFDGTTAAVRMLDATSAKFDLALRFQERPDSGGVDVTFEYSTELFDAATVESFADRLAVVIERLVANHEQRIARVDILTPQERGRVLGEWSHAEHSVPARTFDEYFSAQVAETPDAEALAVGASVRPAVSLTYRQLDERANRIAHLLISRGAGPGDVVALALDRSAELIISVLAVLKSGAAYLPVDPTYPADRIAHMLADGAPVAILTSSVGVPDRTPLGTDVPILDLDDPGLQSLLDTQPVTAPTDADRSRPLKLDDAAYLIYTSGSTGVPKGVVVPHRGIADLLSLQSDVIGMDHTTRALHFSSISFDLAFWQIMWGVLSGGTLVVATDADRIPGEPLARVINEHDVNFVGVPPSFAAAFPPEHPIPDGVDLMLGAEKLTPQLIERYAPGRRLFNAYGPTECTVNATLALVEPGHEGPVPIGVVDPGKHAYVLDHALRPVPPGVSGELYLAGDSVTRGYRNQSPKTAERFIADPFAVPGSRMYRTSDVVWWGRDGQIYFTGRADSQVKVRGFRIELNEIEAVLSGDPDVEHIVVVVREDRPGDQRLVAYATSVPGGRIDPDQLHRRAASRLPDYMIPAAFIAVDEFPTLPNGKLDQTSLPVPHLSLQVSERGPRTAREEVLCQLFAEALGIERVGIDDSFFDLGGHSLMAAGLMSAISKRLSVTATVASLFAAPTVAQLAGRLDDDHDADALAVLLPFRTEGSKPPVFCFHPAGGISWGYSGLLRHIDDDYPLYGVQASNLSTSERPPETLEDMAAEYIEHMRTVQPEGPYHLLGWSLGGVVAHAIAGALQNQGEELGMLVMLDSFPSDAWASMPTEQDALAALLYMVGYDPEPLLASDTEPHRGGGLDRQQVIDILRGEGSALAGINEHTPAAMIDNFANAVRLESEPSQIVVDSDMLFFTAARNPATAATYDLWRPYLTGTIVNHDLDCEHKDMTQPRWIGEVGSVVNEALASFGSRMNPINTEQGDR</sequence>
<dbReference type="InterPro" id="IPR023213">
    <property type="entry name" value="CAT-like_dom_sf"/>
</dbReference>
<dbReference type="InterPro" id="IPR001242">
    <property type="entry name" value="Condensation_dom"/>
</dbReference>
<dbReference type="InterPro" id="IPR020845">
    <property type="entry name" value="AMP-binding_CS"/>
</dbReference>
<dbReference type="GO" id="GO:0005829">
    <property type="term" value="C:cytosol"/>
    <property type="evidence" value="ECO:0007669"/>
    <property type="project" value="TreeGrafter"/>
</dbReference>
<dbReference type="CDD" id="cd19540">
    <property type="entry name" value="LCL_NRPS-like"/>
    <property type="match status" value="1"/>
</dbReference>
<feature type="domain" description="Carrier" evidence="6">
    <location>
        <begin position="946"/>
        <end position="1021"/>
    </location>
</feature>
<evidence type="ECO:0000256" key="2">
    <source>
        <dbReference type="ARBA" id="ARBA00006432"/>
    </source>
</evidence>
<dbReference type="RefSeq" id="WP_011595092.1">
    <property type="nucleotide sequence ID" value="NC_008268.1"/>
</dbReference>
<dbReference type="FunFam" id="3.40.50.12780:FF:000012">
    <property type="entry name" value="Non-ribosomal peptide synthetase"/>
    <property type="match status" value="1"/>
</dbReference>
<dbReference type="Gene3D" id="3.40.50.12780">
    <property type="entry name" value="N-terminal domain of ligase-like"/>
    <property type="match status" value="1"/>
</dbReference>
<evidence type="ECO:0000313" key="7">
    <source>
        <dbReference type="EMBL" id="ABG94125.1"/>
    </source>
</evidence>
<feature type="domain" description="Carrier" evidence="6">
    <location>
        <begin position="2008"/>
        <end position="2083"/>
    </location>
</feature>
<dbReference type="Gene3D" id="3.40.50.980">
    <property type="match status" value="2"/>
</dbReference>
<dbReference type="InterPro" id="IPR006162">
    <property type="entry name" value="Ppantetheine_attach_site"/>
</dbReference>
<dbReference type="Gene3D" id="1.10.1200.10">
    <property type="entry name" value="ACP-like"/>
    <property type="match status" value="1"/>
</dbReference>
<dbReference type="SUPFAM" id="SSF47336">
    <property type="entry name" value="ACP-like"/>
    <property type="match status" value="2"/>
</dbReference>
<dbReference type="InterPro" id="IPR036736">
    <property type="entry name" value="ACP-like_sf"/>
</dbReference>
<dbReference type="FunFam" id="3.40.50.980:FF:000001">
    <property type="entry name" value="Non-ribosomal peptide synthetase"/>
    <property type="match status" value="1"/>
</dbReference>
<dbReference type="Pfam" id="PF00550">
    <property type="entry name" value="PP-binding"/>
    <property type="match status" value="2"/>
</dbReference>
<dbReference type="SUPFAM" id="SSF56801">
    <property type="entry name" value="Acetyl-CoA synthetase-like"/>
    <property type="match status" value="2"/>
</dbReference>
<dbReference type="OrthoDB" id="4506464at2"/>
<dbReference type="HOGENOM" id="CLU_000022_0_3_11"/>
<dbReference type="Pfam" id="PF00668">
    <property type="entry name" value="Condensation"/>
    <property type="match status" value="2"/>
</dbReference>
<feature type="compositionally biased region" description="Low complexity" evidence="5">
    <location>
        <begin position="198"/>
        <end position="208"/>
    </location>
</feature>
<evidence type="ECO:0000259" key="6">
    <source>
        <dbReference type="PROSITE" id="PS50075"/>
    </source>
</evidence>
<dbReference type="PROSITE" id="PS00455">
    <property type="entry name" value="AMP_BINDING"/>
    <property type="match status" value="2"/>
</dbReference>
<organism evidence="7 8">
    <name type="scientific">Rhodococcus jostii (strain RHA1)</name>
    <dbReference type="NCBI Taxonomy" id="101510"/>
    <lineage>
        <taxon>Bacteria</taxon>
        <taxon>Bacillati</taxon>
        <taxon>Actinomycetota</taxon>
        <taxon>Actinomycetes</taxon>
        <taxon>Mycobacteriales</taxon>
        <taxon>Nocardiaceae</taxon>
        <taxon>Rhodococcus</taxon>
    </lineage>
</organism>
<dbReference type="InterPro" id="IPR009081">
    <property type="entry name" value="PP-bd_ACP"/>
</dbReference>
<dbReference type="InterPro" id="IPR029058">
    <property type="entry name" value="AB_hydrolase_fold"/>
</dbReference>
<dbReference type="GO" id="GO:0043041">
    <property type="term" value="P:amino acid activation for nonribosomal peptide biosynthetic process"/>
    <property type="evidence" value="ECO:0007669"/>
    <property type="project" value="TreeGrafter"/>
</dbReference>
<dbReference type="InterPro" id="IPR010071">
    <property type="entry name" value="AA_adenyl_dom"/>
</dbReference>
<keyword evidence="3" id="KW-0596">Phosphopantetheine</keyword>
<evidence type="ECO:0000313" key="8">
    <source>
        <dbReference type="Proteomes" id="UP000008710"/>
    </source>
</evidence>
<dbReference type="GO" id="GO:0008610">
    <property type="term" value="P:lipid biosynthetic process"/>
    <property type="evidence" value="ECO:0007669"/>
    <property type="project" value="UniProtKB-ARBA"/>
</dbReference>
<dbReference type="Gene3D" id="2.30.38.10">
    <property type="entry name" value="Luciferase, Domain 3"/>
    <property type="match status" value="1"/>
</dbReference>
<dbReference type="InterPro" id="IPR020806">
    <property type="entry name" value="PKS_PP-bd"/>
</dbReference>
<dbReference type="SUPFAM" id="SSF53474">
    <property type="entry name" value="alpha/beta-Hydrolases"/>
    <property type="match status" value="1"/>
</dbReference>
<keyword evidence="4" id="KW-0597">Phosphoprotein</keyword>
<dbReference type="Gene3D" id="3.30.559.30">
    <property type="entry name" value="Nonribosomal peptide synthetase, condensation domain"/>
    <property type="match status" value="2"/>
</dbReference>
<dbReference type="NCBIfam" id="TIGR01733">
    <property type="entry name" value="AA-adenyl-dom"/>
    <property type="match status" value="2"/>
</dbReference>
<dbReference type="Gene3D" id="3.30.300.30">
    <property type="match status" value="2"/>
</dbReference>
<evidence type="ECO:0000256" key="4">
    <source>
        <dbReference type="ARBA" id="ARBA00022553"/>
    </source>
</evidence>
<dbReference type="FunFam" id="1.10.1200.10:FF:000016">
    <property type="entry name" value="Non-ribosomal peptide synthase"/>
    <property type="match status" value="1"/>
</dbReference>
<dbReference type="FunFam" id="1.10.1200.10:FF:000005">
    <property type="entry name" value="Nonribosomal peptide synthetase 1"/>
    <property type="match status" value="1"/>
</dbReference>
<evidence type="ECO:0000256" key="5">
    <source>
        <dbReference type="SAM" id="MobiDB-lite"/>
    </source>
</evidence>
<dbReference type="PROSITE" id="PS00012">
    <property type="entry name" value="PHOSPHOPANTETHEINE"/>
    <property type="match status" value="1"/>
</dbReference>
<dbReference type="GO" id="GO:0031177">
    <property type="term" value="F:phosphopantetheine binding"/>
    <property type="evidence" value="ECO:0007669"/>
    <property type="project" value="InterPro"/>
</dbReference>
<dbReference type="Gene3D" id="3.30.559.10">
    <property type="entry name" value="Chloramphenicol acetyltransferase-like domain"/>
    <property type="match status" value="2"/>
</dbReference>
<feature type="region of interest" description="Disordered" evidence="5">
    <location>
        <begin position="198"/>
        <end position="219"/>
    </location>
</feature>
<dbReference type="SUPFAM" id="SSF52777">
    <property type="entry name" value="CoA-dependent acyltransferases"/>
    <property type="match status" value="4"/>
</dbReference>
<dbReference type="PATRIC" id="fig|101510.16.peg.2349"/>
<dbReference type="eggNOG" id="COG1020">
    <property type="taxonomic scope" value="Bacteria"/>
</dbReference>
<dbReference type="GO" id="GO:0047689">
    <property type="term" value="F:aspartate racemase activity"/>
    <property type="evidence" value="ECO:0007669"/>
    <property type="project" value="UniProtKB-EC"/>
</dbReference>
<dbReference type="PANTHER" id="PTHR45527:SF14">
    <property type="entry name" value="PLIPASTATIN SYNTHASE SUBUNIT B"/>
    <property type="match status" value="1"/>
</dbReference>
<dbReference type="FunFam" id="3.40.50.980:FF:000002">
    <property type="entry name" value="Enterobactin synthetase component F"/>
    <property type="match status" value="1"/>
</dbReference>
<comment type="cofactor">
    <cofactor evidence="1">
        <name>pantetheine 4'-phosphate</name>
        <dbReference type="ChEBI" id="CHEBI:47942"/>
    </cofactor>
</comment>
<dbReference type="EMBL" id="CP000431">
    <property type="protein sequence ID" value="ABG94125.1"/>
    <property type="molecule type" value="Genomic_DNA"/>
</dbReference>
<proteinExistence type="inferred from homology"/>
<dbReference type="NCBIfam" id="NF003417">
    <property type="entry name" value="PRK04813.1"/>
    <property type="match status" value="2"/>
</dbReference>
<protein>
    <submittedName>
        <fullName evidence="7">Non-ribosomal peptide synthetase</fullName>
        <ecNumber evidence="7">5.1.1.13</ecNumber>
    </submittedName>
</protein>
<dbReference type="PANTHER" id="PTHR45527">
    <property type="entry name" value="NONRIBOSOMAL PEPTIDE SYNTHETASE"/>
    <property type="match status" value="1"/>
</dbReference>
<gene>
    <name evidence="7" type="ordered locus">RHA1_ro02319</name>
</gene>
<evidence type="ECO:0000256" key="1">
    <source>
        <dbReference type="ARBA" id="ARBA00001957"/>
    </source>
</evidence>
<dbReference type="FunFam" id="3.30.300.30:FF:000010">
    <property type="entry name" value="Enterobactin synthetase component F"/>
    <property type="match status" value="1"/>
</dbReference>
<dbReference type="InterPro" id="IPR000873">
    <property type="entry name" value="AMP-dep_synth/lig_dom"/>
</dbReference>
<dbReference type="SMART" id="SM00823">
    <property type="entry name" value="PKS_PP"/>
    <property type="match status" value="2"/>
</dbReference>
<dbReference type="CDD" id="cd17643">
    <property type="entry name" value="A_NRPS_Cytc1-like"/>
    <property type="match status" value="1"/>
</dbReference>
<dbReference type="PROSITE" id="PS50075">
    <property type="entry name" value="CARRIER"/>
    <property type="match status" value="2"/>
</dbReference>
<dbReference type="GO" id="GO:0044550">
    <property type="term" value="P:secondary metabolite biosynthetic process"/>
    <property type="evidence" value="ECO:0007669"/>
    <property type="project" value="UniProtKB-ARBA"/>
</dbReference>
<dbReference type="Pfam" id="PF13193">
    <property type="entry name" value="AMP-binding_C"/>
    <property type="match status" value="2"/>
</dbReference>
<dbReference type="Pfam" id="PF00501">
    <property type="entry name" value="AMP-binding"/>
    <property type="match status" value="2"/>
</dbReference>
<reference evidence="8" key="1">
    <citation type="journal article" date="2006" name="Proc. Natl. Acad. Sci. U.S.A.">
        <title>The complete genome of Rhodococcus sp. RHA1 provides insights into a catabolic powerhouse.</title>
        <authorList>
            <person name="McLeod M.P."/>
            <person name="Warren R.L."/>
            <person name="Hsiao W.W.L."/>
            <person name="Araki N."/>
            <person name="Myhre M."/>
            <person name="Fernandes C."/>
            <person name="Miyazawa D."/>
            <person name="Wong W."/>
            <person name="Lillquist A.L."/>
            <person name="Wang D."/>
            <person name="Dosanjh M."/>
            <person name="Hara H."/>
            <person name="Petrescu A."/>
            <person name="Morin R.D."/>
            <person name="Yang G."/>
            <person name="Stott J.M."/>
            <person name="Schein J.E."/>
            <person name="Shin H."/>
            <person name="Smailus D."/>
            <person name="Siddiqui A.S."/>
            <person name="Marra M.A."/>
            <person name="Jones S.J.M."/>
            <person name="Holt R."/>
            <person name="Brinkman F.S.L."/>
            <person name="Miyauchi K."/>
            <person name="Fukuda M."/>
            <person name="Davies J.E."/>
            <person name="Mohn W.W."/>
            <person name="Eltis L.D."/>
        </authorList>
    </citation>
    <scope>NUCLEOTIDE SEQUENCE [LARGE SCALE GENOMIC DNA]</scope>
    <source>
        <strain evidence="8">RHA1</strain>
    </source>
</reference>
<evidence type="ECO:0000256" key="3">
    <source>
        <dbReference type="ARBA" id="ARBA00022450"/>
    </source>
</evidence>
<accession>Q0SEB1</accession>
<dbReference type="InterPro" id="IPR042099">
    <property type="entry name" value="ANL_N_sf"/>
</dbReference>
<comment type="similarity">
    <text evidence="2">Belongs to the ATP-dependent AMP-binding enzyme family.</text>
</comment>